<evidence type="ECO:0000256" key="3">
    <source>
        <dbReference type="ARBA" id="ARBA00023159"/>
    </source>
</evidence>
<evidence type="ECO:0000259" key="5">
    <source>
        <dbReference type="PROSITE" id="PS01124"/>
    </source>
</evidence>
<dbReference type="Gene3D" id="1.10.10.60">
    <property type="entry name" value="Homeodomain-like"/>
    <property type="match status" value="1"/>
</dbReference>
<dbReference type="InterPro" id="IPR011051">
    <property type="entry name" value="RmlC_Cupin_sf"/>
</dbReference>
<dbReference type="GO" id="GO:0043565">
    <property type="term" value="F:sequence-specific DNA binding"/>
    <property type="evidence" value="ECO:0007669"/>
    <property type="project" value="InterPro"/>
</dbReference>
<dbReference type="PROSITE" id="PS01124">
    <property type="entry name" value="HTH_ARAC_FAMILY_2"/>
    <property type="match status" value="1"/>
</dbReference>
<dbReference type="InterPro" id="IPR003313">
    <property type="entry name" value="AraC-bd"/>
</dbReference>
<comment type="caution">
    <text evidence="6">The sequence shown here is derived from an EMBL/GenBank/DDBJ whole genome shotgun (WGS) entry which is preliminary data.</text>
</comment>
<protein>
    <submittedName>
        <fullName evidence="6">AraC family transcriptional regulator</fullName>
    </submittedName>
</protein>
<evidence type="ECO:0000256" key="4">
    <source>
        <dbReference type="ARBA" id="ARBA00023163"/>
    </source>
</evidence>
<dbReference type="PANTHER" id="PTHR43280">
    <property type="entry name" value="ARAC-FAMILY TRANSCRIPTIONAL REGULATOR"/>
    <property type="match status" value="1"/>
</dbReference>
<evidence type="ECO:0000313" key="6">
    <source>
        <dbReference type="EMBL" id="GIL41622.1"/>
    </source>
</evidence>
<dbReference type="InterPro" id="IPR009057">
    <property type="entry name" value="Homeodomain-like_sf"/>
</dbReference>
<dbReference type="SUPFAM" id="SSF51182">
    <property type="entry name" value="RmlC-like cupins"/>
    <property type="match status" value="1"/>
</dbReference>
<dbReference type="InterPro" id="IPR014710">
    <property type="entry name" value="RmlC-like_jellyroll"/>
</dbReference>
<dbReference type="SMART" id="SM00342">
    <property type="entry name" value="HTH_ARAC"/>
    <property type="match status" value="1"/>
</dbReference>
<dbReference type="Pfam" id="PF12833">
    <property type="entry name" value="HTH_18"/>
    <property type="match status" value="1"/>
</dbReference>
<dbReference type="EMBL" id="BOPV01000001">
    <property type="protein sequence ID" value="GIL41622.1"/>
    <property type="molecule type" value="Genomic_DNA"/>
</dbReference>
<dbReference type="InterPro" id="IPR047264">
    <property type="entry name" value="Cupin_HpaA-like_N"/>
</dbReference>
<dbReference type="GO" id="GO:0003700">
    <property type="term" value="F:DNA-binding transcription factor activity"/>
    <property type="evidence" value="ECO:0007669"/>
    <property type="project" value="InterPro"/>
</dbReference>
<dbReference type="AlphaFoldDB" id="A0A8S8XI14"/>
<dbReference type="PRINTS" id="PR00032">
    <property type="entry name" value="HTHARAC"/>
</dbReference>
<accession>A0A8S8XI14</accession>
<organism evidence="6 7">
    <name type="scientific">Roseiterribacter gracilis</name>
    <dbReference type="NCBI Taxonomy" id="2812848"/>
    <lineage>
        <taxon>Bacteria</taxon>
        <taxon>Pseudomonadati</taxon>
        <taxon>Pseudomonadota</taxon>
        <taxon>Alphaproteobacteria</taxon>
        <taxon>Rhodospirillales</taxon>
        <taxon>Roseiterribacteraceae</taxon>
        <taxon>Roseiterribacter</taxon>
    </lineage>
</organism>
<dbReference type="InterPro" id="IPR018060">
    <property type="entry name" value="HTH_AraC"/>
</dbReference>
<feature type="domain" description="HTH araC/xylS-type" evidence="5">
    <location>
        <begin position="195"/>
        <end position="293"/>
    </location>
</feature>
<dbReference type="Gene3D" id="2.60.120.10">
    <property type="entry name" value="Jelly Rolls"/>
    <property type="match status" value="1"/>
</dbReference>
<dbReference type="RefSeq" id="WP_420245184.1">
    <property type="nucleotide sequence ID" value="NZ_BOPV01000001.1"/>
</dbReference>
<evidence type="ECO:0000256" key="1">
    <source>
        <dbReference type="ARBA" id="ARBA00023015"/>
    </source>
</evidence>
<dbReference type="InterPro" id="IPR020449">
    <property type="entry name" value="Tscrpt_reg_AraC-type_HTH"/>
</dbReference>
<reference evidence="6" key="1">
    <citation type="submission" date="2021-02" db="EMBL/GenBank/DDBJ databases">
        <title>Genome sequence of Rhodospirillales sp. strain TMPK1 isolated from soil.</title>
        <authorList>
            <person name="Nakai R."/>
            <person name="Kusada H."/>
            <person name="Tamaki H."/>
        </authorList>
    </citation>
    <scope>NUCLEOTIDE SEQUENCE</scope>
    <source>
        <strain evidence="6">TMPK1</strain>
    </source>
</reference>
<keyword evidence="4" id="KW-0804">Transcription</keyword>
<dbReference type="PANTHER" id="PTHR43280:SF32">
    <property type="entry name" value="TRANSCRIPTIONAL REGULATORY PROTEIN"/>
    <property type="match status" value="1"/>
</dbReference>
<evidence type="ECO:0000256" key="2">
    <source>
        <dbReference type="ARBA" id="ARBA00023125"/>
    </source>
</evidence>
<sequence>MRAQLQTPLIPTFFLYGEPPRRVDDRFLHVEPLDDRSRPANWNIRAHSHANLHHVFYIDSGGGEMRADSGTHRFAAPCLLLVPAGTVHGFAYLQETTGQVLTVSDSYLQELAQREAGFAGVFAAPGVLSLADDAAQRDVADNLARVARELVWHETGHAAAIEASLLHLLVTLLRQSQRADADARVDRGPQAELVARFRAAIEERFRRNPPLQDYIDALGVTESRLRAACNQLTGQAPMQLAQERALLEAKRLLLYTNMTVAEVGYALGFNDPAYFSRFFAQRLGQSPRAFRTSPRDAPKNKR</sequence>
<gene>
    <name evidence="6" type="ORF">TMPK1_38590</name>
</gene>
<evidence type="ECO:0000313" key="7">
    <source>
        <dbReference type="Proteomes" id="UP000681075"/>
    </source>
</evidence>
<dbReference type="CDD" id="cd06999">
    <property type="entry name" value="cupin_HpaA-like_N"/>
    <property type="match status" value="1"/>
</dbReference>
<keyword evidence="2" id="KW-0238">DNA-binding</keyword>
<name>A0A8S8XI14_9PROT</name>
<keyword evidence="7" id="KW-1185">Reference proteome</keyword>
<keyword evidence="3" id="KW-0010">Activator</keyword>
<dbReference type="SUPFAM" id="SSF46689">
    <property type="entry name" value="Homeodomain-like"/>
    <property type="match status" value="1"/>
</dbReference>
<dbReference type="Proteomes" id="UP000681075">
    <property type="component" value="Unassembled WGS sequence"/>
</dbReference>
<proteinExistence type="predicted"/>
<keyword evidence="1" id="KW-0805">Transcription regulation</keyword>
<dbReference type="Pfam" id="PF02311">
    <property type="entry name" value="AraC_binding"/>
    <property type="match status" value="1"/>
</dbReference>